<comment type="caution">
    <text evidence="8">The sequence shown here is derived from an EMBL/GenBank/DDBJ whole genome shotgun (WGS) entry which is preliminary data.</text>
</comment>
<evidence type="ECO:0000256" key="3">
    <source>
        <dbReference type="ARBA" id="ARBA00023082"/>
    </source>
</evidence>
<dbReference type="Pfam" id="PF08281">
    <property type="entry name" value="Sigma70_r4_2"/>
    <property type="match status" value="1"/>
</dbReference>
<proteinExistence type="inferred from homology"/>
<dbReference type="InterPro" id="IPR013249">
    <property type="entry name" value="RNA_pol_sigma70_r4_t2"/>
</dbReference>
<comment type="similarity">
    <text evidence="1">Belongs to the sigma-70 factor family. ECF subfamily.</text>
</comment>
<dbReference type="InterPro" id="IPR007627">
    <property type="entry name" value="RNA_pol_sigma70_r2"/>
</dbReference>
<accession>A0ABT6XS10</accession>
<keyword evidence="9" id="KW-1185">Reference proteome</keyword>
<dbReference type="InterPro" id="IPR039425">
    <property type="entry name" value="RNA_pol_sigma-70-like"/>
</dbReference>
<feature type="domain" description="RNA polymerase sigma factor 70 region 4 type 2" evidence="7">
    <location>
        <begin position="113"/>
        <end position="163"/>
    </location>
</feature>
<dbReference type="InterPro" id="IPR013325">
    <property type="entry name" value="RNA_pol_sigma_r2"/>
</dbReference>
<keyword evidence="3" id="KW-0731">Sigma factor</keyword>
<organism evidence="8 9">
    <name type="scientific">Flavobacterium sedimenticola</name>
    <dbReference type="NCBI Taxonomy" id="3043286"/>
    <lineage>
        <taxon>Bacteria</taxon>
        <taxon>Pseudomonadati</taxon>
        <taxon>Bacteroidota</taxon>
        <taxon>Flavobacteriia</taxon>
        <taxon>Flavobacteriales</taxon>
        <taxon>Flavobacteriaceae</taxon>
        <taxon>Flavobacterium</taxon>
    </lineage>
</organism>
<dbReference type="Pfam" id="PF04542">
    <property type="entry name" value="Sigma70_r2"/>
    <property type="match status" value="1"/>
</dbReference>
<gene>
    <name evidence="8" type="ORF">QHT84_10470</name>
</gene>
<dbReference type="Gene3D" id="1.10.1740.10">
    <property type="match status" value="1"/>
</dbReference>
<dbReference type="InterPro" id="IPR013324">
    <property type="entry name" value="RNA_pol_sigma_r3/r4-like"/>
</dbReference>
<evidence type="ECO:0000259" key="7">
    <source>
        <dbReference type="Pfam" id="PF08281"/>
    </source>
</evidence>
<dbReference type="NCBIfam" id="TIGR02937">
    <property type="entry name" value="sigma70-ECF"/>
    <property type="match status" value="1"/>
</dbReference>
<dbReference type="PANTHER" id="PTHR43133:SF8">
    <property type="entry name" value="RNA POLYMERASE SIGMA FACTOR HI_1459-RELATED"/>
    <property type="match status" value="1"/>
</dbReference>
<dbReference type="SUPFAM" id="SSF88946">
    <property type="entry name" value="Sigma2 domain of RNA polymerase sigma factors"/>
    <property type="match status" value="1"/>
</dbReference>
<evidence type="ECO:0000256" key="4">
    <source>
        <dbReference type="ARBA" id="ARBA00023125"/>
    </source>
</evidence>
<dbReference type="InterPro" id="IPR036388">
    <property type="entry name" value="WH-like_DNA-bd_sf"/>
</dbReference>
<feature type="domain" description="RNA polymerase sigma-70 region 2" evidence="6">
    <location>
        <begin position="21"/>
        <end position="85"/>
    </location>
</feature>
<evidence type="ECO:0000259" key="6">
    <source>
        <dbReference type="Pfam" id="PF04542"/>
    </source>
</evidence>
<name>A0ABT6XS10_9FLAO</name>
<dbReference type="Proteomes" id="UP001230035">
    <property type="component" value="Unassembled WGS sequence"/>
</dbReference>
<dbReference type="PANTHER" id="PTHR43133">
    <property type="entry name" value="RNA POLYMERASE ECF-TYPE SIGMA FACTO"/>
    <property type="match status" value="1"/>
</dbReference>
<dbReference type="InterPro" id="IPR014284">
    <property type="entry name" value="RNA_pol_sigma-70_dom"/>
</dbReference>
<dbReference type="SUPFAM" id="SSF88659">
    <property type="entry name" value="Sigma3 and sigma4 domains of RNA polymerase sigma factors"/>
    <property type="match status" value="1"/>
</dbReference>
<keyword evidence="2" id="KW-0805">Transcription regulation</keyword>
<keyword evidence="5" id="KW-0804">Transcription</keyword>
<sequence length="183" mass="21414">MNLEQLIKKCAKNDIVAQQELYNRYKDTLFVLSLKYCKNTEEAEDNLQNAFLEIFNNIKKFNHTGSFEGWMKRITINKAIDSYKKACQMIPISNHTFPDTEIDESEMENFSLDYILSLIQELPNQYRLVFSLYELDHFSHAEIAEMLSISVGTSKSNLHRAKMILKEQIKSNKPVAKVNMKYE</sequence>
<evidence type="ECO:0000313" key="8">
    <source>
        <dbReference type="EMBL" id="MDI9257836.1"/>
    </source>
</evidence>
<dbReference type="RefSeq" id="WP_283239510.1">
    <property type="nucleotide sequence ID" value="NZ_JASGBP010000006.1"/>
</dbReference>
<evidence type="ECO:0000256" key="5">
    <source>
        <dbReference type="ARBA" id="ARBA00023163"/>
    </source>
</evidence>
<evidence type="ECO:0000256" key="1">
    <source>
        <dbReference type="ARBA" id="ARBA00010641"/>
    </source>
</evidence>
<keyword evidence="4" id="KW-0238">DNA-binding</keyword>
<evidence type="ECO:0000256" key="2">
    <source>
        <dbReference type="ARBA" id="ARBA00023015"/>
    </source>
</evidence>
<dbReference type="Gene3D" id="1.10.10.10">
    <property type="entry name" value="Winged helix-like DNA-binding domain superfamily/Winged helix DNA-binding domain"/>
    <property type="match status" value="1"/>
</dbReference>
<reference evidence="8 9" key="1">
    <citation type="submission" date="2023-05" db="EMBL/GenBank/DDBJ databases">
        <title>Flavobacterium sedimenti sp. nov., isolated from the sediment.</title>
        <authorList>
            <person name="Wu N."/>
        </authorList>
    </citation>
    <scope>NUCLEOTIDE SEQUENCE [LARGE SCALE GENOMIC DNA]</scope>
    <source>
        <strain evidence="8 9">YZ-48</strain>
    </source>
</reference>
<dbReference type="CDD" id="cd06171">
    <property type="entry name" value="Sigma70_r4"/>
    <property type="match status" value="1"/>
</dbReference>
<dbReference type="EMBL" id="JASGBP010000006">
    <property type="protein sequence ID" value="MDI9257836.1"/>
    <property type="molecule type" value="Genomic_DNA"/>
</dbReference>
<evidence type="ECO:0000313" key="9">
    <source>
        <dbReference type="Proteomes" id="UP001230035"/>
    </source>
</evidence>
<protein>
    <submittedName>
        <fullName evidence="8">Sigma-70 family RNA polymerase sigma factor</fullName>
    </submittedName>
</protein>